<dbReference type="PANTHER" id="PTHR43280">
    <property type="entry name" value="ARAC-FAMILY TRANSCRIPTIONAL REGULATOR"/>
    <property type="match status" value="1"/>
</dbReference>
<dbReference type="Gene3D" id="1.10.10.60">
    <property type="entry name" value="Homeodomain-like"/>
    <property type="match status" value="2"/>
</dbReference>
<proteinExistence type="predicted"/>
<reference evidence="5 6" key="1">
    <citation type="journal article" date="2007" name="Int. J. Syst. Evol. Microbiol.">
        <title>Paenibacillus ginsengarvi sp. nov., isolated from soil from ginseng cultivation.</title>
        <authorList>
            <person name="Yoon M.H."/>
            <person name="Ten L.N."/>
            <person name="Im W.T."/>
        </authorList>
    </citation>
    <scope>NUCLEOTIDE SEQUENCE [LARGE SCALE GENOMIC DNA]</scope>
    <source>
        <strain evidence="5 6">KCTC 13059</strain>
    </source>
</reference>
<dbReference type="InterPro" id="IPR003313">
    <property type="entry name" value="AraC-bd"/>
</dbReference>
<dbReference type="InterPro" id="IPR014710">
    <property type="entry name" value="RmlC-like_jellyroll"/>
</dbReference>
<dbReference type="AlphaFoldDB" id="A0A3B0CEH9"/>
<dbReference type="EMBL" id="RBAH01000012">
    <property type="protein sequence ID" value="RKN82127.1"/>
    <property type="molecule type" value="Genomic_DNA"/>
</dbReference>
<keyword evidence="3" id="KW-0804">Transcription</keyword>
<protein>
    <submittedName>
        <fullName evidence="5">AraC family transcriptional regulator</fullName>
    </submittedName>
</protein>
<dbReference type="OrthoDB" id="2547375at2"/>
<dbReference type="PROSITE" id="PS00041">
    <property type="entry name" value="HTH_ARAC_FAMILY_1"/>
    <property type="match status" value="1"/>
</dbReference>
<evidence type="ECO:0000256" key="1">
    <source>
        <dbReference type="ARBA" id="ARBA00023015"/>
    </source>
</evidence>
<evidence type="ECO:0000313" key="5">
    <source>
        <dbReference type="EMBL" id="RKN82127.1"/>
    </source>
</evidence>
<dbReference type="InterPro" id="IPR009057">
    <property type="entry name" value="Homeodomain-like_sf"/>
</dbReference>
<dbReference type="GO" id="GO:0003700">
    <property type="term" value="F:DNA-binding transcription factor activity"/>
    <property type="evidence" value="ECO:0007669"/>
    <property type="project" value="InterPro"/>
</dbReference>
<sequence length="273" mass="31468">MFLRSCHYCTVNNPFDGASGGIHPFDEMLYIREGEATLEWSGQEYRAEPSSLFLLNRDTPHWLAFRSGPLRFWYIEMDSGDEDGFVTGEQAIRWNRSQPLVRLDSNPIVRGIRQTVDALTESLEHGVRSKPLFGEEVMMLDVRKTIRLVQAHLGKRQGSPVIRDGTTQELIHSLMRHMESTYFEDWNLDTLARMAHLTPSYFVRAFKWTAGVTPIQYLNKLRLSAAVSFLANTDMGVQRIAEATGFGSIHYFSRLFKMKYGVSPQMWRQSHRL</sequence>
<feature type="domain" description="HTH araC/xylS-type" evidence="4">
    <location>
        <begin position="172"/>
        <end position="270"/>
    </location>
</feature>
<keyword evidence="2" id="KW-0238">DNA-binding</keyword>
<keyword evidence="6" id="KW-1185">Reference proteome</keyword>
<dbReference type="Proteomes" id="UP000282311">
    <property type="component" value="Unassembled WGS sequence"/>
</dbReference>
<evidence type="ECO:0000256" key="2">
    <source>
        <dbReference type="ARBA" id="ARBA00023125"/>
    </source>
</evidence>
<dbReference type="SUPFAM" id="SSF51182">
    <property type="entry name" value="RmlC-like cupins"/>
    <property type="match status" value="1"/>
</dbReference>
<dbReference type="InterPro" id="IPR018062">
    <property type="entry name" value="HTH_AraC-typ_CS"/>
</dbReference>
<dbReference type="SUPFAM" id="SSF46689">
    <property type="entry name" value="Homeodomain-like"/>
    <property type="match status" value="2"/>
</dbReference>
<dbReference type="PRINTS" id="PR00032">
    <property type="entry name" value="HTHARAC"/>
</dbReference>
<dbReference type="InterPro" id="IPR018060">
    <property type="entry name" value="HTH_AraC"/>
</dbReference>
<dbReference type="Pfam" id="PF12833">
    <property type="entry name" value="HTH_18"/>
    <property type="match status" value="1"/>
</dbReference>
<dbReference type="PANTHER" id="PTHR43280:SF2">
    <property type="entry name" value="HTH-TYPE TRANSCRIPTIONAL REGULATOR EXSA"/>
    <property type="match status" value="1"/>
</dbReference>
<accession>A0A3B0CEH9</accession>
<dbReference type="Gene3D" id="2.60.120.10">
    <property type="entry name" value="Jelly Rolls"/>
    <property type="match status" value="1"/>
</dbReference>
<dbReference type="InterPro" id="IPR020449">
    <property type="entry name" value="Tscrpt_reg_AraC-type_HTH"/>
</dbReference>
<dbReference type="InterPro" id="IPR011051">
    <property type="entry name" value="RmlC_Cupin_sf"/>
</dbReference>
<comment type="caution">
    <text evidence="5">The sequence shown here is derived from an EMBL/GenBank/DDBJ whole genome shotgun (WGS) entry which is preliminary data.</text>
</comment>
<dbReference type="Pfam" id="PF02311">
    <property type="entry name" value="AraC_binding"/>
    <property type="match status" value="1"/>
</dbReference>
<evidence type="ECO:0000259" key="4">
    <source>
        <dbReference type="PROSITE" id="PS01124"/>
    </source>
</evidence>
<gene>
    <name evidence="5" type="ORF">D7M11_17365</name>
</gene>
<evidence type="ECO:0000313" key="6">
    <source>
        <dbReference type="Proteomes" id="UP000282311"/>
    </source>
</evidence>
<dbReference type="RefSeq" id="WP_120748510.1">
    <property type="nucleotide sequence ID" value="NZ_RBAH01000012.1"/>
</dbReference>
<dbReference type="GO" id="GO:0043565">
    <property type="term" value="F:sequence-specific DNA binding"/>
    <property type="evidence" value="ECO:0007669"/>
    <property type="project" value="InterPro"/>
</dbReference>
<dbReference type="PROSITE" id="PS01124">
    <property type="entry name" value="HTH_ARAC_FAMILY_2"/>
    <property type="match status" value="1"/>
</dbReference>
<evidence type="ECO:0000256" key="3">
    <source>
        <dbReference type="ARBA" id="ARBA00023163"/>
    </source>
</evidence>
<organism evidence="5 6">
    <name type="scientific">Paenibacillus ginsengarvi</name>
    <dbReference type="NCBI Taxonomy" id="400777"/>
    <lineage>
        <taxon>Bacteria</taxon>
        <taxon>Bacillati</taxon>
        <taxon>Bacillota</taxon>
        <taxon>Bacilli</taxon>
        <taxon>Bacillales</taxon>
        <taxon>Paenibacillaceae</taxon>
        <taxon>Paenibacillus</taxon>
    </lineage>
</organism>
<name>A0A3B0CEH9_9BACL</name>
<dbReference type="SMART" id="SM00342">
    <property type="entry name" value="HTH_ARAC"/>
    <property type="match status" value="1"/>
</dbReference>
<keyword evidence="1" id="KW-0805">Transcription regulation</keyword>